<dbReference type="AlphaFoldDB" id="A0AAV2BG68"/>
<keyword evidence="1" id="KW-0472">Membrane</keyword>
<evidence type="ECO:0000313" key="2">
    <source>
        <dbReference type="EMBL" id="CAL1294894.1"/>
    </source>
</evidence>
<sequence length="103" mass="11510">MRRAVPVSFKRQLTGSSQLGFVDGFKLFWSNTTLATIGYPLSCGNFGSFPDGGTKLNRRIEPTSLGLNGVLKWMVGYFTLVMAYFLNVCLNDSEHLKHNVFQV</sequence>
<dbReference type="EMBL" id="CAXIEN010000356">
    <property type="protein sequence ID" value="CAL1294894.1"/>
    <property type="molecule type" value="Genomic_DNA"/>
</dbReference>
<keyword evidence="1" id="KW-1133">Transmembrane helix</keyword>
<evidence type="ECO:0000313" key="3">
    <source>
        <dbReference type="Proteomes" id="UP001497382"/>
    </source>
</evidence>
<organism evidence="2 3">
    <name type="scientific">Larinioides sclopetarius</name>
    <dbReference type="NCBI Taxonomy" id="280406"/>
    <lineage>
        <taxon>Eukaryota</taxon>
        <taxon>Metazoa</taxon>
        <taxon>Ecdysozoa</taxon>
        <taxon>Arthropoda</taxon>
        <taxon>Chelicerata</taxon>
        <taxon>Arachnida</taxon>
        <taxon>Araneae</taxon>
        <taxon>Araneomorphae</taxon>
        <taxon>Entelegynae</taxon>
        <taxon>Araneoidea</taxon>
        <taxon>Araneidae</taxon>
        <taxon>Larinioides</taxon>
    </lineage>
</organism>
<proteinExistence type="predicted"/>
<protein>
    <submittedName>
        <fullName evidence="2">Uncharacterized protein</fullName>
    </submittedName>
</protein>
<comment type="caution">
    <text evidence="2">The sequence shown here is derived from an EMBL/GenBank/DDBJ whole genome shotgun (WGS) entry which is preliminary data.</text>
</comment>
<keyword evidence="3" id="KW-1185">Reference proteome</keyword>
<dbReference type="Proteomes" id="UP001497382">
    <property type="component" value="Unassembled WGS sequence"/>
</dbReference>
<feature type="transmembrane region" description="Helical" evidence="1">
    <location>
        <begin position="65"/>
        <end position="86"/>
    </location>
</feature>
<reference evidence="2 3" key="1">
    <citation type="submission" date="2024-04" db="EMBL/GenBank/DDBJ databases">
        <authorList>
            <person name="Rising A."/>
            <person name="Reimegard J."/>
            <person name="Sonavane S."/>
            <person name="Akerstrom W."/>
            <person name="Nylinder S."/>
            <person name="Hedman E."/>
            <person name="Kallberg Y."/>
        </authorList>
    </citation>
    <scope>NUCLEOTIDE SEQUENCE [LARGE SCALE GENOMIC DNA]</scope>
</reference>
<gene>
    <name evidence="2" type="ORF">LARSCL_LOCUS18977</name>
</gene>
<name>A0AAV2BG68_9ARAC</name>
<keyword evidence="1" id="KW-0812">Transmembrane</keyword>
<evidence type="ECO:0000256" key="1">
    <source>
        <dbReference type="SAM" id="Phobius"/>
    </source>
</evidence>
<accession>A0AAV2BG68</accession>